<dbReference type="AlphaFoldDB" id="A0A9N9JHC1"/>
<protein>
    <submittedName>
        <fullName evidence="1">895_t:CDS:1</fullName>
    </submittedName>
</protein>
<proteinExistence type="predicted"/>
<reference evidence="1" key="1">
    <citation type="submission" date="2021-06" db="EMBL/GenBank/DDBJ databases">
        <authorList>
            <person name="Kallberg Y."/>
            <person name="Tangrot J."/>
            <person name="Rosling A."/>
        </authorList>
    </citation>
    <scope>NUCLEOTIDE SEQUENCE</scope>
    <source>
        <strain evidence="1">IN212</strain>
    </source>
</reference>
<dbReference type="OrthoDB" id="2429855at2759"/>
<evidence type="ECO:0000313" key="1">
    <source>
        <dbReference type="EMBL" id="CAG8779159.1"/>
    </source>
</evidence>
<feature type="non-terminal residue" evidence="1">
    <location>
        <position position="152"/>
    </location>
</feature>
<feature type="non-terminal residue" evidence="1">
    <location>
        <position position="1"/>
    </location>
</feature>
<keyword evidence="2" id="KW-1185">Reference proteome</keyword>
<evidence type="ECO:0000313" key="2">
    <source>
        <dbReference type="Proteomes" id="UP000789396"/>
    </source>
</evidence>
<dbReference type="EMBL" id="CAJVPZ010051522">
    <property type="protein sequence ID" value="CAG8779159.1"/>
    <property type="molecule type" value="Genomic_DNA"/>
</dbReference>
<gene>
    <name evidence="1" type="ORF">RFULGI_LOCUS15656</name>
</gene>
<sequence>ILGSTVMNVDSLSGVKLYDLTISANNGIEKKDELEFTENYSNDYEDHSINESLSDDNNEYEYNYRIFIKLENGTTLSAKWYTSRISTVDELLLDIHINIEALTKRKPIESSNYHVAFKPEKATGAGTQLVDDHDFKKFQADYWKYTSKNIDM</sequence>
<organism evidence="1 2">
    <name type="scientific">Racocetra fulgida</name>
    <dbReference type="NCBI Taxonomy" id="60492"/>
    <lineage>
        <taxon>Eukaryota</taxon>
        <taxon>Fungi</taxon>
        <taxon>Fungi incertae sedis</taxon>
        <taxon>Mucoromycota</taxon>
        <taxon>Glomeromycotina</taxon>
        <taxon>Glomeromycetes</taxon>
        <taxon>Diversisporales</taxon>
        <taxon>Gigasporaceae</taxon>
        <taxon>Racocetra</taxon>
    </lineage>
</organism>
<dbReference type="Proteomes" id="UP000789396">
    <property type="component" value="Unassembled WGS sequence"/>
</dbReference>
<comment type="caution">
    <text evidence="1">The sequence shown here is derived from an EMBL/GenBank/DDBJ whole genome shotgun (WGS) entry which is preliminary data.</text>
</comment>
<accession>A0A9N9JHC1</accession>
<name>A0A9N9JHC1_9GLOM</name>